<comment type="similarity">
    <text evidence="1">Belongs to the ATP-dependent AMP-binding enzyme family.</text>
</comment>
<dbReference type="Gene3D" id="3.40.50.12780">
    <property type="entry name" value="N-terminal domain of ligase-like"/>
    <property type="match status" value="1"/>
</dbReference>
<keyword evidence="8" id="KW-1185">Reference proteome</keyword>
<feature type="domain" description="AMP-binding enzyme C-terminal" evidence="6">
    <location>
        <begin position="426"/>
        <end position="501"/>
    </location>
</feature>
<dbReference type="AlphaFoldDB" id="A0A7D7RUK9"/>
<feature type="transmembrane region" description="Helical" evidence="3">
    <location>
        <begin position="227"/>
        <end position="248"/>
    </location>
</feature>
<evidence type="ECO:0000259" key="5">
    <source>
        <dbReference type="Pfam" id="PF00501"/>
    </source>
</evidence>
<evidence type="ECO:0000313" key="8">
    <source>
        <dbReference type="Proteomes" id="UP000514716"/>
    </source>
</evidence>
<dbReference type="PROSITE" id="PS00455">
    <property type="entry name" value="AMP_BINDING"/>
    <property type="match status" value="1"/>
</dbReference>
<evidence type="ECO:0000259" key="6">
    <source>
        <dbReference type="Pfam" id="PF13193"/>
    </source>
</evidence>
<dbReference type="InterPro" id="IPR000873">
    <property type="entry name" value="AMP-dep_synth/lig_dom"/>
</dbReference>
<keyword evidence="3" id="KW-1133">Transmembrane helix</keyword>
<protein>
    <submittedName>
        <fullName evidence="7">AMP-binding protein</fullName>
    </submittedName>
</protein>
<evidence type="ECO:0000256" key="1">
    <source>
        <dbReference type="ARBA" id="ARBA00006432"/>
    </source>
</evidence>
<dbReference type="InterPro" id="IPR042099">
    <property type="entry name" value="ANL_N_sf"/>
</dbReference>
<dbReference type="SUPFAM" id="SSF56801">
    <property type="entry name" value="Acetyl-CoA synthetase-like"/>
    <property type="match status" value="1"/>
</dbReference>
<name>A0A7D7RUK9_PLAMR</name>
<evidence type="ECO:0000256" key="2">
    <source>
        <dbReference type="ARBA" id="ARBA00022598"/>
    </source>
</evidence>
<feature type="signal peptide" evidence="4">
    <location>
        <begin position="1"/>
        <end position="20"/>
    </location>
</feature>
<keyword evidence="2" id="KW-0436">Ligase</keyword>
<dbReference type="InterPro" id="IPR025110">
    <property type="entry name" value="AMP-bd_C"/>
</dbReference>
<keyword evidence="3" id="KW-0472">Membrane</keyword>
<gene>
    <name evidence="7" type="ORF">H1Q58_08240</name>
</gene>
<evidence type="ECO:0000256" key="3">
    <source>
        <dbReference type="SAM" id="Phobius"/>
    </source>
</evidence>
<keyword evidence="4" id="KW-0732">Signal</keyword>
<dbReference type="PANTHER" id="PTHR43201:SF5">
    <property type="entry name" value="MEDIUM-CHAIN ACYL-COA LIGASE ACSF2, MITOCHONDRIAL"/>
    <property type="match status" value="1"/>
</dbReference>
<dbReference type="CDD" id="cd04433">
    <property type="entry name" value="AFD_class_I"/>
    <property type="match status" value="1"/>
</dbReference>
<dbReference type="GO" id="GO:0006631">
    <property type="term" value="P:fatty acid metabolic process"/>
    <property type="evidence" value="ECO:0007669"/>
    <property type="project" value="TreeGrafter"/>
</dbReference>
<dbReference type="EMBL" id="CP059540">
    <property type="protein sequence ID" value="QMT15982.1"/>
    <property type="molecule type" value="Genomic_DNA"/>
</dbReference>
<dbReference type="GO" id="GO:0031956">
    <property type="term" value="F:medium-chain fatty acid-CoA ligase activity"/>
    <property type="evidence" value="ECO:0007669"/>
    <property type="project" value="TreeGrafter"/>
</dbReference>
<dbReference type="Pfam" id="PF00501">
    <property type="entry name" value="AMP-binding"/>
    <property type="match status" value="1"/>
</dbReference>
<dbReference type="PANTHER" id="PTHR43201">
    <property type="entry name" value="ACYL-COA SYNTHETASE"/>
    <property type="match status" value="1"/>
</dbReference>
<dbReference type="Gene3D" id="3.30.300.30">
    <property type="match status" value="1"/>
</dbReference>
<accession>A0A7D7RUK9</accession>
<sequence length="518" mass="58152">MLKLMKILSLLHLLSPPKLARLVVAIFQNGINLMLVFALTDQTNKKKTALVDSREKISYQELQERSESLAYLLAEKYRLGKNQRVAFLCQNHASLVQGIFAVSRLGADVYLLNNSISQLQFDRRVEEYNYDLLIYDHEFSDLINNSPYQNPKIASDYENTEAISSWLDSSLRKNRKLKASSSGKIVLLTGGTTGKPKRVVHRPSLVNFLDPFAALLNRLQLSKYSTAYIATPIYHGYGMTLLLALLALGKKVIIQDRFDEKKACAVIAHHHVEVITVVPIMLQKMLKHDSAALSSLRCVVSGGTKLNASLVKKVRHQLGEVLYNLYGTSEAGLNTIAVPRDLAEHANTIGRAIDGGELRVVAEGKEVSPDSIGQFCVQNKWSMMNSPTRWIQTGDTGYRDANGYYFLCGRTDDLIISNGNNIYPMEIEAILTDHPSIRDVAIIGVEDCYSGQVLRAYVQLEHGKTLAKEELIDWSGRKLAKFQIPRDIVFVDDLPYTELGKLDRKQVETAKKYKYLVN</sequence>
<dbReference type="InterPro" id="IPR020845">
    <property type="entry name" value="AMP-binding_CS"/>
</dbReference>
<feature type="chain" id="PRO_5038744470" evidence="4">
    <location>
        <begin position="21"/>
        <end position="518"/>
    </location>
</feature>
<dbReference type="RefSeq" id="WP_182091149.1">
    <property type="nucleotide sequence ID" value="NZ_CP059540.1"/>
</dbReference>
<organism evidence="7 8">
    <name type="scientific">Planococcus maritimus</name>
    <dbReference type="NCBI Taxonomy" id="192421"/>
    <lineage>
        <taxon>Bacteria</taxon>
        <taxon>Bacillati</taxon>
        <taxon>Bacillota</taxon>
        <taxon>Bacilli</taxon>
        <taxon>Bacillales</taxon>
        <taxon>Caryophanaceae</taxon>
        <taxon>Planococcus</taxon>
    </lineage>
</organism>
<dbReference type="InterPro" id="IPR045851">
    <property type="entry name" value="AMP-bd_C_sf"/>
</dbReference>
<proteinExistence type="inferred from homology"/>
<dbReference type="Proteomes" id="UP000514716">
    <property type="component" value="Chromosome"/>
</dbReference>
<reference evidence="7 8" key="1">
    <citation type="submission" date="2020-07" db="EMBL/GenBank/DDBJ databases">
        <title>Screening of a cold-adapted Planococcus bacterium producing protease in traditional shrimp paste and protease identification by genome sequencing.</title>
        <authorList>
            <person name="Gao R."/>
            <person name="Leng W."/>
            <person name="Chu Q."/>
            <person name="Wu X."/>
            <person name="Liu H."/>
            <person name="Li X."/>
        </authorList>
    </citation>
    <scope>NUCLEOTIDE SEQUENCE [LARGE SCALE GENOMIC DNA]</scope>
    <source>
        <strain evidence="7 8">XJ11</strain>
    </source>
</reference>
<dbReference type="KEGG" id="pdec:H1Q58_08240"/>
<dbReference type="Pfam" id="PF13193">
    <property type="entry name" value="AMP-binding_C"/>
    <property type="match status" value="1"/>
</dbReference>
<evidence type="ECO:0000256" key="4">
    <source>
        <dbReference type="SAM" id="SignalP"/>
    </source>
</evidence>
<feature type="domain" description="AMP-dependent synthetase/ligase" evidence="5">
    <location>
        <begin position="42"/>
        <end position="383"/>
    </location>
</feature>
<keyword evidence="3" id="KW-0812">Transmembrane</keyword>
<evidence type="ECO:0000313" key="7">
    <source>
        <dbReference type="EMBL" id="QMT15982.1"/>
    </source>
</evidence>